<evidence type="ECO:0000256" key="1">
    <source>
        <dbReference type="SAM" id="MobiDB-lite"/>
    </source>
</evidence>
<proteinExistence type="predicted"/>
<dbReference type="EMBL" id="AWSO01002512">
    <property type="protein sequence ID" value="ESK81370.1"/>
    <property type="molecule type" value="Genomic_DNA"/>
</dbReference>
<dbReference type="Proteomes" id="UP000017559">
    <property type="component" value="Unassembled WGS sequence"/>
</dbReference>
<reference evidence="2 3" key="1">
    <citation type="journal article" date="2014" name="BMC Genomics">
        <title>Genome and secretome analysis of the hemibiotrophic fungal pathogen, Moniliophthora roreri, which causes frosty pod rot disease of cacao: mechanisms of the biotrophic and necrotrophic phases.</title>
        <authorList>
            <person name="Meinhardt L.W."/>
            <person name="Costa G.G.L."/>
            <person name="Thomazella D.P.T."/>
            <person name="Teixeira P.J.P.L."/>
            <person name="Carazzolle M.F."/>
            <person name="Schuster S.C."/>
            <person name="Carlson J.E."/>
            <person name="Guiltinan M.J."/>
            <person name="Mieczkowski P."/>
            <person name="Farmer A."/>
            <person name="Ramaraj T."/>
            <person name="Crozier J."/>
            <person name="Davis R.E."/>
            <person name="Shao J."/>
            <person name="Melnick R.L."/>
            <person name="Pereira G.A.G."/>
            <person name="Bailey B.A."/>
        </authorList>
    </citation>
    <scope>NUCLEOTIDE SEQUENCE [LARGE SCALE GENOMIC DNA]</scope>
    <source>
        <strain evidence="2 3">MCA 2997</strain>
    </source>
</reference>
<accession>V2WMC9</accession>
<evidence type="ECO:0000313" key="3">
    <source>
        <dbReference type="Proteomes" id="UP000017559"/>
    </source>
</evidence>
<dbReference type="HOGENOM" id="CLU_687139_0_0_1"/>
<name>V2WMC9_MONRO</name>
<gene>
    <name evidence="2" type="ORF">Moror_3729</name>
</gene>
<keyword evidence="3" id="KW-1185">Reference proteome</keyword>
<comment type="caution">
    <text evidence="2">The sequence shown here is derived from an EMBL/GenBank/DDBJ whole genome shotgun (WGS) entry which is preliminary data.</text>
</comment>
<feature type="compositionally biased region" description="Polar residues" evidence="1">
    <location>
        <begin position="1"/>
        <end position="11"/>
    </location>
</feature>
<sequence length="463" mass="51977">MSSYTNLSVRTGQPPFNPPTQVLPDNVVHTKPFHPSTFELLYLLNSKHYDKEMMTTVDNSSERNRALYRLDRHMGMLAQHIVDDDSFTVTGAIAVPHPSLDIVNLPLHVILPDTDPDGDRFATDEDVSPNDPAFLWKVIAHRRGLKRATEISKGQFLLQLRQPTQTNMWMYLPADEARHPWQVSAVYLPTNESFSTPIHSPLPMTQEAMNWTFLTPVEELENSQMSPLQLPCPQCLPTMNFPPPLPVRPDLPEERSRQQGYHPLSQSPNNTPPPLSPSILTPNVPIMSVWDDKDAELDDRVLQTASRSRSPIMHITALLNEVHHALSALCAEWKSTVPSTVWTISARFATLIKLAISLDIVGTEEGLQELWDETIPAAHRLLTSIGEMIPRGTTPTTGMESSERPQDPPLGDGIIVDMGSPEGPRVFRRLDQETEMREPREPQWQGEWLVGGQPIISNVQVQG</sequence>
<protein>
    <submittedName>
        <fullName evidence="2">Uncharacterized protein</fullName>
    </submittedName>
</protein>
<feature type="region of interest" description="Disordered" evidence="1">
    <location>
        <begin position="241"/>
        <end position="278"/>
    </location>
</feature>
<feature type="region of interest" description="Disordered" evidence="1">
    <location>
        <begin position="1"/>
        <end position="20"/>
    </location>
</feature>
<dbReference type="AlphaFoldDB" id="V2WMC9"/>
<organism evidence="2 3">
    <name type="scientific">Moniliophthora roreri (strain MCA 2997)</name>
    <name type="common">Cocoa frosty pod rot fungus</name>
    <name type="synonym">Crinipellis roreri</name>
    <dbReference type="NCBI Taxonomy" id="1381753"/>
    <lineage>
        <taxon>Eukaryota</taxon>
        <taxon>Fungi</taxon>
        <taxon>Dikarya</taxon>
        <taxon>Basidiomycota</taxon>
        <taxon>Agaricomycotina</taxon>
        <taxon>Agaricomycetes</taxon>
        <taxon>Agaricomycetidae</taxon>
        <taxon>Agaricales</taxon>
        <taxon>Marasmiineae</taxon>
        <taxon>Marasmiaceae</taxon>
        <taxon>Moniliophthora</taxon>
    </lineage>
</organism>
<dbReference type="KEGG" id="mrr:Moror_3729"/>
<feature type="region of interest" description="Disordered" evidence="1">
    <location>
        <begin position="388"/>
        <end position="411"/>
    </location>
</feature>
<evidence type="ECO:0000313" key="2">
    <source>
        <dbReference type="EMBL" id="ESK81370.1"/>
    </source>
</evidence>